<keyword evidence="9" id="KW-0636">Prenylation</keyword>
<dbReference type="PRINTS" id="PR00449">
    <property type="entry name" value="RASTRNSFRMNG"/>
</dbReference>
<feature type="compositionally biased region" description="Polar residues" evidence="10">
    <location>
        <begin position="300"/>
        <end position="315"/>
    </location>
</feature>
<gene>
    <name evidence="11" type="primary">RHO1_3</name>
    <name evidence="11" type="ORF">TWF694_005712</name>
</gene>
<dbReference type="AlphaFoldDB" id="A0AAV9WSP3"/>
<evidence type="ECO:0000256" key="4">
    <source>
        <dbReference type="ARBA" id="ARBA00022481"/>
    </source>
</evidence>
<accession>A0AAV9WSP3</accession>
<dbReference type="PANTHER" id="PTHR24072">
    <property type="entry name" value="RHO FAMILY GTPASE"/>
    <property type="match status" value="1"/>
</dbReference>
<dbReference type="SMART" id="SM00174">
    <property type="entry name" value="RHO"/>
    <property type="match status" value="1"/>
</dbReference>
<dbReference type="InterPro" id="IPR001806">
    <property type="entry name" value="Small_GTPase"/>
</dbReference>
<dbReference type="GO" id="GO:0007264">
    <property type="term" value="P:small GTPase-mediated signal transduction"/>
    <property type="evidence" value="ECO:0007669"/>
    <property type="project" value="InterPro"/>
</dbReference>
<dbReference type="NCBIfam" id="TIGR00231">
    <property type="entry name" value="small_GTP"/>
    <property type="match status" value="1"/>
</dbReference>
<keyword evidence="6" id="KW-0342">GTP-binding</keyword>
<dbReference type="PROSITE" id="PS51421">
    <property type="entry name" value="RAS"/>
    <property type="match status" value="1"/>
</dbReference>
<dbReference type="GO" id="GO:0005886">
    <property type="term" value="C:plasma membrane"/>
    <property type="evidence" value="ECO:0007669"/>
    <property type="project" value="UniProtKB-SubCell"/>
</dbReference>
<dbReference type="FunFam" id="3.40.50.300:FF:000983">
    <property type="entry name" value="Rho family GTPase"/>
    <property type="match status" value="1"/>
</dbReference>
<keyword evidence="3" id="KW-1003">Cell membrane</keyword>
<dbReference type="SMART" id="SM00173">
    <property type="entry name" value="RAS"/>
    <property type="match status" value="1"/>
</dbReference>
<protein>
    <submittedName>
        <fullName evidence="11">GTP-binding protein Rho1</fullName>
    </submittedName>
</protein>
<dbReference type="InterPro" id="IPR027417">
    <property type="entry name" value="P-loop_NTPase"/>
</dbReference>
<dbReference type="PROSITE" id="PS51419">
    <property type="entry name" value="RAB"/>
    <property type="match status" value="1"/>
</dbReference>
<comment type="subcellular location">
    <subcellularLocation>
        <location evidence="1">Cell membrane</location>
        <topology evidence="1">Lipid-anchor</topology>
        <orientation evidence="1">Cytoplasmic side</orientation>
    </subcellularLocation>
</comment>
<evidence type="ECO:0000256" key="5">
    <source>
        <dbReference type="ARBA" id="ARBA00022741"/>
    </source>
</evidence>
<evidence type="ECO:0000313" key="12">
    <source>
        <dbReference type="Proteomes" id="UP001365542"/>
    </source>
</evidence>
<dbReference type="GO" id="GO:0003924">
    <property type="term" value="F:GTPase activity"/>
    <property type="evidence" value="ECO:0007669"/>
    <property type="project" value="InterPro"/>
</dbReference>
<keyword evidence="5" id="KW-0547">Nucleotide-binding</keyword>
<evidence type="ECO:0000256" key="10">
    <source>
        <dbReference type="SAM" id="MobiDB-lite"/>
    </source>
</evidence>
<dbReference type="SMART" id="SM00175">
    <property type="entry name" value="RAB"/>
    <property type="match status" value="1"/>
</dbReference>
<dbReference type="InterPro" id="IPR003578">
    <property type="entry name" value="Small_GTPase_Rho"/>
</dbReference>
<evidence type="ECO:0000256" key="2">
    <source>
        <dbReference type="ARBA" id="ARBA00010142"/>
    </source>
</evidence>
<comment type="caution">
    <text evidence="11">The sequence shown here is derived from an EMBL/GenBank/DDBJ whole genome shotgun (WGS) entry which is preliminary data.</text>
</comment>
<comment type="similarity">
    <text evidence="2">Belongs to the small GTPase superfamily. Rho family.</text>
</comment>
<evidence type="ECO:0000256" key="9">
    <source>
        <dbReference type="ARBA" id="ARBA00023289"/>
    </source>
</evidence>
<evidence type="ECO:0000256" key="6">
    <source>
        <dbReference type="ARBA" id="ARBA00023134"/>
    </source>
</evidence>
<name>A0AAV9WSP3_9PEZI</name>
<evidence type="ECO:0000256" key="3">
    <source>
        <dbReference type="ARBA" id="ARBA00022475"/>
    </source>
</evidence>
<organism evidence="11 12">
    <name type="scientific">Orbilia ellipsospora</name>
    <dbReference type="NCBI Taxonomy" id="2528407"/>
    <lineage>
        <taxon>Eukaryota</taxon>
        <taxon>Fungi</taxon>
        <taxon>Dikarya</taxon>
        <taxon>Ascomycota</taxon>
        <taxon>Pezizomycotina</taxon>
        <taxon>Orbiliomycetes</taxon>
        <taxon>Orbiliales</taxon>
        <taxon>Orbiliaceae</taxon>
        <taxon>Orbilia</taxon>
    </lineage>
</organism>
<feature type="region of interest" description="Disordered" evidence="10">
    <location>
        <begin position="300"/>
        <end position="322"/>
    </location>
</feature>
<proteinExistence type="inferred from homology"/>
<evidence type="ECO:0000313" key="11">
    <source>
        <dbReference type="EMBL" id="KAK6524046.1"/>
    </source>
</evidence>
<evidence type="ECO:0000256" key="1">
    <source>
        <dbReference type="ARBA" id="ARBA00004342"/>
    </source>
</evidence>
<dbReference type="Proteomes" id="UP001365542">
    <property type="component" value="Unassembled WGS sequence"/>
</dbReference>
<sequence>MDPLLIAAGVVSLLGTTLRTGVVLRRFLYGAQGESTLVNAIISDVKALRKVLELMDMTFEEMDCERTETGAIGAHWGNLLTVLQDGHTCLVSLRKLLEETTKEVEVLDGPLRRARLKPAMDKIALYRQEVQTYEDVLNLSLETTTFYNQTLVKEENTQLILKTRSIHRNIQRLATNLDVKLVALEAAVRQQLLPNSLDPIKNLKATVTSAATVILSKSTVLSSAFSYGIYSGARDQSVSDYGTSTTPPILEPATNTFTATVSSSSSISGYATASQLQIPRKPIKGRVDVILPAQSQPESMQIASADTAQQPTSANERTKTRKRTQANLSINNFFGRQNNSGKKVRIKIVVVGDGGCGKTCFLIRATKGSIPEAYIPTIFENYFTDVCHDNFHYELAFWDTAGQEDYDRVRPLAYPDTQVILVCFTIDSPDSFDNVKYKWTPEVRHFLSAAPIILVGMKSDLRDDPRTIGELLRSHHKPVTTKQGINMMDEISATTYIECSAKTGEGCNEVINAAITAAVNQERRGETGEKKKSKGLFSWLFRS</sequence>
<evidence type="ECO:0000256" key="7">
    <source>
        <dbReference type="ARBA" id="ARBA00023136"/>
    </source>
</evidence>
<dbReference type="GO" id="GO:0005525">
    <property type="term" value="F:GTP binding"/>
    <property type="evidence" value="ECO:0007669"/>
    <property type="project" value="UniProtKB-KW"/>
</dbReference>
<dbReference type="InterPro" id="IPR005225">
    <property type="entry name" value="Small_GTP-bd"/>
</dbReference>
<dbReference type="SUPFAM" id="SSF52540">
    <property type="entry name" value="P-loop containing nucleoside triphosphate hydrolases"/>
    <property type="match status" value="1"/>
</dbReference>
<dbReference type="EMBL" id="JAVHJO010000018">
    <property type="protein sequence ID" value="KAK6524046.1"/>
    <property type="molecule type" value="Genomic_DNA"/>
</dbReference>
<keyword evidence="8" id="KW-0449">Lipoprotein</keyword>
<keyword evidence="12" id="KW-1185">Reference proteome</keyword>
<dbReference type="Pfam" id="PF00071">
    <property type="entry name" value="Ras"/>
    <property type="match status" value="1"/>
</dbReference>
<keyword evidence="7" id="KW-0472">Membrane</keyword>
<dbReference type="CDD" id="cd00157">
    <property type="entry name" value="Rho"/>
    <property type="match status" value="1"/>
</dbReference>
<dbReference type="Gene3D" id="3.40.50.300">
    <property type="entry name" value="P-loop containing nucleotide triphosphate hydrolases"/>
    <property type="match status" value="1"/>
</dbReference>
<keyword evidence="4" id="KW-0488">Methylation</keyword>
<reference evidence="11 12" key="1">
    <citation type="submission" date="2019-10" db="EMBL/GenBank/DDBJ databases">
        <authorList>
            <person name="Palmer J.M."/>
        </authorList>
    </citation>
    <scope>NUCLEOTIDE SEQUENCE [LARGE SCALE GENOMIC DNA]</scope>
    <source>
        <strain evidence="11 12">TWF694</strain>
    </source>
</reference>
<evidence type="ECO:0000256" key="8">
    <source>
        <dbReference type="ARBA" id="ARBA00023288"/>
    </source>
</evidence>
<dbReference type="PROSITE" id="PS51420">
    <property type="entry name" value="RHO"/>
    <property type="match status" value="1"/>
</dbReference>